<dbReference type="InterPro" id="IPR043573">
    <property type="entry name" value="Fig4-like"/>
</dbReference>
<dbReference type="GO" id="GO:0012505">
    <property type="term" value="C:endomembrane system"/>
    <property type="evidence" value="ECO:0007669"/>
    <property type="project" value="UniProtKB-SubCell"/>
</dbReference>
<proteinExistence type="predicted"/>
<dbReference type="Proteomes" id="UP000594454">
    <property type="component" value="Chromosome 1"/>
</dbReference>
<evidence type="ECO:0000313" key="6">
    <source>
        <dbReference type="EMBL" id="CAD7079445.1"/>
    </source>
</evidence>
<dbReference type="PANTHER" id="PTHR45738">
    <property type="entry name" value="POLYPHOSPHOINOSITIDE PHOSPHATASE"/>
    <property type="match status" value="1"/>
</dbReference>
<dbReference type="EMBL" id="LR899009">
    <property type="protein sequence ID" value="CAD7079445.1"/>
    <property type="molecule type" value="Genomic_DNA"/>
</dbReference>
<accession>A0A7R8UEQ9</accession>
<dbReference type="OMA" id="KRKCCAH"/>
<evidence type="ECO:0000259" key="5">
    <source>
        <dbReference type="PROSITE" id="PS50275"/>
    </source>
</evidence>
<evidence type="ECO:0000256" key="3">
    <source>
        <dbReference type="ARBA" id="ARBA00023136"/>
    </source>
</evidence>
<gene>
    <name evidence="6" type="ORF">HERILL_LOCUS2662</name>
</gene>
<feature type="compositionally biased region" description="Low complexity" evidence="4">
    <location>
        <begin position="693"/>
        <end position="711"/>
    </location>
</feature>
<organism evidence="6 7">
    <name type="scientific">Hermetia illucens</name>
    <name type="common">Black soldier fly</name>
    <dbReference type="NCBI Taxonomy" id="343691"/>
    <lineage>
        <taxon>Eukaryota</taxon>
        <taxon>Metazoa</taxon>
        <taxon>Ecdysozoa</taxon>
        <taxon>Arthropoda</taxon>
        <taxon>Hexapoda</taxon>
        <taxon>Insecta</taxon>
        <taxon>Pterygota</taxon>
        <taxon>Neoptera</taxon>
        <taxon>Endopterygota</taxon>
        <taxon>Diptera</taxon>
        <taxon>Brachycera</taxon>
        <taxon>Stratiomyomorpha</taxon>
        <taxon>Stratiomyidae</taxon>
        <taxon>Hermetiinae</taxon>
        <taxon>Hermetia</taxon>
    </lineage>
</organism>
<feature type="region of interest" description="Disordered" evidence="4">
    <location>
        <begin position="673"/>
        <end position="727"/>
    </location>
</feature>
<dbReference type="InParanoid" id="A0A7R8UEQ9"/>
<dbReference type="PROSITE" id="PS50275">
    <property type="entry name" value="SAC"/>
    <property type="match status" value="1"/>
</dbReference>
<keyword evidence="7" id="KW-1185">Reference proteome</keyword>
<dbReference type="GO" id="GO:0043813">
    <property type="term" value="F:phosphatidylinositol-3,5-bisphosphate 5-phosphatase activity"/>
    <property type="evidence" value="ECO:0007669"/>
    <property type="project" value="InterPro"/>
</dbReference>
<dbReference type="InterPro" id="IPR002013">
    <property type="entry name" value="SAC_dom"/>
</dbReference>
<keyword evidence="3" id="KW-0472">Membrane</keyword>
<evidence type="ECO:0000256" key="4">
    <source>
        <dbReference type="SAM" id="MobiDB-lite"/>
    </source>
</evidence>
<sequence length="857" mass="98431">MNNADKNVVFHPIISSIQKVALYETKTRLYLVGSNIRETRFRVLIIDRTAVNELKIEEDPNELSAKEIRRFVNSLGPSKVTSAYGVIGFVRFLEGYYLILVRKRILCAFIGMHLIYTIKDTVMVRVNESSSETPHPNEQRYLRMFQNVDLRSNFYFSYSYDLTRTLQYNLSAPRFVGNNVDIEKDEKLPDWDTLTNNVSSKNERVDYAFRSSSRSRFVWNNFLLEPMNKIMLKDWFLEIIHGYVSESSISIFGRPVYVCLIARRSTRFAGTRFLKRGANFDGDVANEVETEQIVIDGHRLCSFTQMRGSIPSHWSQDVSKMVPKPSILLDLSDPFAETAAKHFERLIFHSGAPIIILNLVKKREKRKHESILEKELRDSVKYLNIFLPPQHRIRYIHFDMARKNRGSENVMESLAKISEDIIKLTGMFFKGEAETSFQTGIVRVNCVDCLDRTNTAQFAIGKCALAHQLHQLGFIQPPKLEFDSDCVTMLEKLYEDHGDTLALQYGGSQLVHRIKTYRKTAAWASQGNDIMQTLSRYYSNTFSDTEKQHSINLFLGLYIPSRDDKKPNPPIWELQTDYHMHNQIPLGTPETPARSLTNWVRPIICKTLPYSCSDSNKVVRELIRVHSKDMEMIDSYSNYHMSFKLISFEEHIAFQISHMAKTFLPTFRTNFSPFQPGRRRDAHTQNPSLTGQSSTGSTTSSTSSSSSGGDDSSSDEESLNEAQTCTTSSKTRKSFSFEALLPTMEDVYGTKISTPTPSSLSQYKRYVQIGKIASAPMADIGRQQSINKSMRSMKFLTISDFPGDTYECVREPKVDEKSQEIYRRYVDAPNWIGKEQSKKTAEILENYVNFIECNKFK</sequence>
<dbReference type="FunCoup" id="A0A7R8UEQ9">
    <property type="interactions" value="1267"/>
</dbReference>
<name>A0A7R8UEQ9_HERIL</name>
<dbReference type="OrthoDB" id="405996at2759"/>
<dbReference type="PANTHER" id="PTHR45738:SF5">
    <property type="entry name" value="POLYPHOSPHOINOSITIDE PHOSPHATASE"/>
    <property type="match status" value="1"/>
</dbReference>
<keyword evidence="2" id="KW-0378">Hydrolase</keyword>
<feature type="domain" description="SAC" evidence="5">
    <location>
        <begin position="145"/>
        <end position="507"/>
    </location>
</feature>
<evidence type="ECO:0000256" key="1">
    <source>
        <dbReference type="ARBA" id="ARBA00004308"/>
    </source>
</evidence>
<dbReference type="AlphaFoldDB" id="A0A7R8UEQ9"/>
<comment type="subcellular location">
    <subcellularLocation>
        <location evidence="1">Endomembrane system</location>
    </subcellularLocation>
</comment>
<dbReference type="GO" id="GO:0046856">
    <property type="term" value="P:phosphatidylinositol dephosphorylation"/>
    <property type="evidence" value="ECO:0007669"/>
    <property type="project" value="InterPro"/>
</dbReference>
<dbReference type="Pfam" id="PF02383">
    <property type="entry name" value="Syja_N"/>
    <property type="match status" value="1"/>
</dbReference>
<evidence type="ECO:0000313" key="7">
    <source>
        <dbReference type="Proteomes" id="UP000594454"/>
    </source>
</evidence>
<evidence type="ECO:0000256" key="2">
    <source>
        <dbReference type="ARBA" id="ARBA00022801"/>
    </source>
</evidence>
<reference evidence="6 7" key="1">
    <citation type="submission" date="2020-11" db="EMBL/GenBank/DDBJ databases">
        <authorList>
            <person name="Wallbank WR R."/>
            <person name="Pardo Diaz C."/>
            <person name="Kozak K."/>
            <person name="Martin S."/>
            <person name="Jiggins C."/>
            <person name="Moest M."/>
            <person name="Warren A I."/>
            <person name="Generalovic N T."/>
            <person name="Byers J.R.P. K."/>
            <person name="Montejo-Kovacevich G."/>
            <person name="Yen C E."/>
        </authorList>
    </citation>
    <scope>NUCLEOTIDE SEQUENCE [LARGE SCALE GENOMIC DNA]</scope>
</reference>
<protein>
    <recommendedName>
        <fullName evidence="5">SAC domain-containing protein</fullName>
    </recommendedName>
</protein>